<dbReference type="GO" id="GO:0005509">
    <property type="term" value="F:calcium ion binding"/>
    <property type="evidence" value="ECO:0007669"/>
    <property type="project" value="InterPro"/>
</dbReference>
<reference evidence="4" key="1">
    <citation type="submission" date="2021-02" db="EMBL/GenBank/DDBJ databases">
        <title>First Annotated Genome of the Yellow-green Alga Tribonema minus.</title>
        <authorList>
            <person name="Mahan K.M."/>
        </authorList>
    </citation>
    <scope>NUCLEOTIDE SEQUENCE</scope>
    <source>
        <strain evidence="4">UTEX B ZZ1240</strain>
    </source>
</reference>
<feature type="compositionally biased region" description="Basic and acidic residues" evidence="2">
    <location>
        <begin position="10"/>
        <end position="29"/>
    </location>
</feature>
<name>A0A835Z527_9STRA</name>
<dbReference type="EMBL" id="JAFCMP010000083">
    <property type="protein sequence ID" value="KAG5187757.1"/>
    <property type="molecule type" value="Genomic_DNA"/>
</dbReference>
<protein>
    <recommendedName>
        <fullName evidence="3">EF-hand domain-containing protein</fullName>
    </recommendedName>
</protein>
<dbReference type="OrthoDB" id="194918at2759"/>
<gene>
    <name evidence="4" type="ORF">JKP88DRAFT_253882</name>
</gene>
<dbReference type="InterPro" id="IPR011992">
    <property type="entry name" value="EF-hand-dom_pair"/>
</dbReference>
<dbReference type="PANTHER" id="PTHR34894">
    <property type="entry name" value="SAM-DEPENDENT METHYLTRANSFERASE RSMI, CONSERVED SITE"/>
    <property type="match status" value="1"/>
</dbReference>
<evidence type="ECO:0000313" key="5">
    <source>
        <dbReference type="Proteomes" id="UP000664859"/>
    </source>
</evidence>
<dbReference type="PANTHER" id="PTHR34894:SF5">
    <property type="entry name" value="EF-HAND DOMAIN-CONTAINING PROTEIN"/>
    <property type="match status" value="1"/>
</dbReference>
<comment type="caution">
    <text evidence="4">The sequence shown here is derived from an EMBL/GenBank/DDBJ whole genome shotgun (WGS) entry which is preliminary data.</text>
</comment>
<dbReference type="PROSITE" id="PS50222">
    <property type="entry name" value="EF_HAND_2"/>
    <property type="match status" value="1"/>
</dbReference>
<dbReference type="SMART" id="SM00054">
    <property type="entry name" value="EFh"/>
    <property type="match status" value="1"/>
</dbReference>
<evidence type="ECO:0000256" key="2">
    <source>
        <dbReference type="SAM" id="MobiDB-lite"/>
    </source>
</evidence>
<dbReference type="InterPro" id="IPR002048">
    <property type="entry name" value="EF_hand_dom"/>
</dbReference>
<dbReference type="InterPro" id="IPR018247">
    <property type="entry name" value="EF_Hand_1_Ca_BS"/>
</dbReference>
<dbReference type="AlphaFoldDB" id="A0A835Z527"/>
<evidence type="ECO:0000256" key="1">
    <source>
        <dbReference type="ARBA" id="ARBA00022837"/>
    </source>
</evidence>
<accession>A0A835Z527</accession>
<dbReference type="Gene3D" id="1.10.238.10">
    <property type="entry name" value="EF-hand"/>
    <property type="match status" value="1"/>
</dbReference>
<proteinExistence type="predicted"/>
<keyword evidence="5" id="KW-1185">Reference proteome</keyword>
<dbReference type="Proteomes" id="UP000664859">
    <property type="component" value="Unassembled WGS sequence"/>
</dbReference>
<dbReference type="SUPFAM" id="SSF47473">
    <property type="entry name" value="EF-hand"/>
    <property type="match status" value="1"/>
</dbReference>
<keyword evidence="1" id="KW-0106">Calcium</keyword>
<organism evidence="4 5">
    <name type="scientific">Tribonema minus</name>
    <dbReference type="NCBI Taxonomy" id="303371"/>
    <lineage>
        <taxon>Eukaryota</taxon>
        <taxon>Sar</taxon>
        <taxon>Stramenopiles</taxon>
        <taxon>Ochrophyta</taxon>
        <taxon>PX clade</taxon>
        <taxon>Xanthophyceae</taxon>
        <taxon>Tribonematales</taxon>
        <taxon>Tribonemataceae</taxon>
        <taxon>Tribonema</taxon>
    </lineage>
</organism>
<evidence type="ECO:0000313" key="4">
    <source>
        <dbReference type="EMBL" id="KAG5187757.1"/>
    </source>
</evidence>
<sequence>MRRLIGGEPETVKEEPTYIDTEGPKGGEVRAPRTSNAFKLFWVRICKQPATRSLWPGLASQRTTVQAAQTALRLQHRFRITCAVFYAARARQVVELDKVLQVVMEVLTMQQSAITARLKRLFVEGDDNGDGVLSFEEFNAIVTNVAPDFSERRILRMFREALTSGAESSFAIEKETFIQVCKAHGLVQLIDIRALEQQELLVQQWQFATGRKQ</sequence>
<dbReference type="PROSITE" id="PS00018">
    <property type="entry name" value="EF_HAND_1"/>
    <property type="match status" value="1"/>
</dbReference>
<feature type="region of interest" description="Disordered" evidence="2">
    <location>
        <begin position="1"/>
        <end position="29"/>
    </location>
</feature>
<feature type="domain" description="EF-hand" evidence="3">
    <location>
        <begin position="113"/>
        <end position="148"/>
    </location>
</feature>
<evidence type="ECO:0000259" key="3">
    <source>
        <dbReference type="PROSITE" id="PS50222"/>
    </source>
</evidence>